<evidence type="ECO:0000256" key="9">
    <source>
        <dbReference type="SAM" id="MobiDB-lite"/>
    </source>
</evidence>
<dbReference type="AlphaFoldDB" id="A0A7J7NZ81"/>
<comment type="similarity">
    <text evidence="2">Belongs to the ABC transporter superfamily. ABCB family. Multidrug resistance exporter (TC 3.A.1.201) subfamily.</text>
</comment>
<keyword evidence="8" id="KW-0325">Glycoprotein</keyword>
<organism evidence="11 12">
    <name type="scientific">Kingdonia uniflora</name>
    <dbReference type="NCBI Taxonomy" id="39325"/>
    <lineage>
        <taxon>Eukaryota</taxon>
        <taxon>Viridiplantae</taxon>
        <taxon>Streptophyta</taxon>
        <taxon>Embryophyta</taxon>
        <taxon>Tracheophyta</taxon>
        <taxon>Spermatophyta</taxon>
        <taxon>Magnoliopsida</taxon>
        <taxon>Ranunculales</taxon>
        <taxon>Circaeasteraceae</taxon>
        <taxon>Kingdonia</taxon>
    </lineage>
</organism>
<evidence type="ECO:0000256" key="7">
    <source>
        <dbReference type="ARBA" id="ARBA00023136"/>
    </source>
</evidence>
<dbReference type="GO" id="GO:0005524">
    <property type="term" value="F:ATP binding"/>
    <property type="evidence" value="ECO:0007669"/>
    <property type="project" value="InterPro"/>
</dbReference>
<dbReference type="InterPro" id="IPR039421">
    <property type="entry name" value="Type_1_exporter"/>
</dbReference>
<keyword evidence="12" id="KW-1185">Reference proteome</keyword>
<comment type="subcellular location">
    <subcellularLocation>
        <location evidence="1">Membrane</location>
        <topology evidence="1">Multi-pass membrane protein</topology>
    </subcellularLocation>
</comment>
<accession>A0A7J7NZ81</accession>
<evidence type="ECO:0000256" key="5">
    <source>
        <dbReference type="ARBA" id="ARBA00022737"/>
    </source>
</evidence>
<evidence type="ECO:0000256" key="4">
    <source>
        <dbReference type="ARBA" id="ARBA00022692"/>
    </source>
</evidence>
<gene>
    <name evidence="11" type="ORF">GIB67_024860</name>
</gene>
<dbReference type="Proteomes" id="UP000541444">
    <property type="component" value="Unassembled WGS sequence"/>
</dbReference>
<evidence type="ECO:0000256" key="8">
    <source>
        <dbReference type="ARBA" id="ARBA00023180"/>
    </source>
</evidence>
<keyword evidence="4 10" id="KW-0812">Transmembrane</keyword>
<evidence type="ECO:0000313" key="11">
    <source>
        <dbReference type="EMBL" id="KAF6172238.1"/>
    </source>
</evidence>
<keyword evidence="6 10" id="KW-1133">Transmembrane helix</keyword>
<evidence type="ECO:0000256" key="1">
    <source>
        <dbReference type="ARBA" id="ARBA00004141"/>
    </source>
</evidence>
<dbReference type="InterPro" id="IPR036640">
    <property type="entry name" value="ABC1_TM_sf"/>
</dbReference>
<protein>
    <submittedName>
        <fullName evidence="11">Uncharacterized protein</fullName>
    </submittedName>
</protein>
<dbReference type="PANTHER" id="PTHR43394">
    <property type="entry name" value="ATP-DEPENDENT PERMEASE MDL1, MITOCHONDRIAL"/>
    <property type="match status" value="1"/>
</dbReference>
<evidence type="ECO:0000313" key="12">
    <source>
        <dbReference type="Proteomes" id="UP000541444"/>
    </source>
</evidence>
<dbReference type="Gene3D" id="1.20.1560.10">
    <property type="entry name" value="ABC transporter type 1, transmembrane domain"/>
    <property type="match status" value="1"/>
</dbReference>
<dbReference type="GO" id="GO:0005743">
    <property type="term" value="C:mitochondrial inner membrane"/>
    <property type="evidence" value="ECO:0007669"/>
    <property type="project" value="TreeGrafter"/>
</dbReference>
<name>A0A7J7NZ81_9MAGN</name>
<comment type="caution">
    <text evidence="11">The sequence shown here is derived from an EMBL/GenBank/DDBJ whole genome shotgun (WGS) entry which is preliminary data.</text>
</comment>
<dbReference type="GO" id="GO:0090374">
    <property type="term" value="P:oligopeptide export from mitochondrion"/>
    <property type="evidence" value="ECO:0007669"/>
    <property type="project" value="TreeGrafter"/>
</dbReference>
<feature type="compositionally biased region" description="Polar residues" evidence="9">
    <location>
        <begin position="9"/>
        <end position="23"/>
    </location>
</feature>
<reference evidence="11 12" key="1">
    <citation type="journal article" date="2020" name="IScience">
        <title>Genome Sequencing of the Endangered Kingdonia uniflora (Circaeasteraceae, Ranunculales) Reveals Potential Mechanisms of Evolutionary Specialization.</title>
        <authorList>
            <person name="Sun Y."/>
            <person name="Deng T."/>
            <person name="Zhang A."/>
            <person name="Moore M.J."/>
            <person name="Landis J.B."/>
            <person name="Lin N."/>
            <person name="Zhang H."/>
            <person name="Zhang X."/>
            <person name="Huang J."/>
            <person name="Zhang X."/>
            <person name="Sun H."/>
            <person name="Wang H."/>
        </authorList>
    </citation>
    <scope>NUCLEOTIDE SEQUENCE [LARGE SCALE GENOMIC DNA]</scope>
    <source>
        <strain evidence="11">TB1705</strain>
        <tissue evidence="11">Leaf</tissue>
    </source>
</reference>
<evidence type="ECO:0000256" key="10">
    <source>
        <dbReference type="SAM" id="Phobius"/>
    </source>
</evidence>
<evidence type="ECO:0000256" key="3">
    <source>
        <dbReference type="ARBA" id="ARBA00022448"/>
    </source>
</evidence>
<sequence>MEENGLRVETSTQEAIASTSHTVENLPVTETDKTSGNIDDNKQESEKIKAEENLNTVPLYKLFSFADSKDVMLMVLWAIGALANGLTTPFMTILLADVIHSLGENAGTKEFVPEVSKVALNFVYLAVVARVA</sequence>
<feature type="compositionally biased region" description="Basic and acidic residues" evidence="9">
    <location>
        <begin position="39"/>
        <end position="49"/>
    </location>
</feature>
<dbReference type="GO" id="GO:0015421">
    <property type="term" value="F:ABC-type oligopeptide transporter activity"/>
    <property type="evidence" value="ECO:0007669"/>
    <property type="project" value="TreeGrafter"/>
</dbReference>
<evidence type="ECO:0000256" key="6">
    <source>
        <dbReference type="ARBA" id="ARBA00022989"/>
    </source>
</evidence>
<feature type="region of interest" description="Disordered" evidence="9">
    <location>
        <begin position="1"/>
        <end position="49"/>
    </location>
</feature>
<dbReference type="EMBL" id="JACGCM010000440">
    <property type="protein sequence ID" value="KAF6172238.1"/>
    <property type="molecule type" value="Genomic_DNA"/>
</dbReference>
<keyword evidence="5" id="KW-0677">Repeat</keyword>
<dbReference type="OrthoDB" id="1742190at2759"/>
<evidence type="ECO:0000256" key="2">
    <source>
        <dbReference type="ARBA" id="ARBA00007577"/>
    </source>
</evidence>
<feature type="transmembrane region" description="Helical" evidence="10">
    <location>
        <begin position="71"/>
        <end position="96"/>
    </location>
</feature>
<proteinExistence type="inferred from homology"/>
<keyword evidence="7 10" id="KW-0472">Membrane</keyword>
<keyword evidence="3" id="KW-0813">Transport</keyword>
<dbReference type="PANTHER" id="PTHR43394:SF16">
    <property type="entry name" value="ABC TRANSPORTER B FAMILY MEMBER 4-LIKE ISOFORM X1"/>
    <property type="match status" value="1"/>
</dbReference>